<evidence type="ECO:0000256" key="3">
    <source>
        <dbReference type="ARBA" id="ARBA00023163"/>
    </source>
</evidence>
<proteinExistence type="predicted"/>
<dbReference type="GO" id="GO:0003700">
    <property type="term" value="F:DNA-binding transcription factor activity"/>
    <property type="evidence" value="ECO:0007669"/>
    <property type="project" value="InterPro"/>
</dbReference>
<dbReference type="SUPFAM" id="SSF51215">
    <property type="entry name" value="Regulatory protein AraC"/>
    <property type="match status" value="1"/>
</dbReference>
<gene>
    <name evidence="5" type="ORF">SAMN05216529_10461</name>
</gene>
<evidence type="ECO:0000256" key="2">
    <source>
        <dbReference type="ARBA" id="ARBA00023125"/>
    </source>
</evidence>
<evidence type="ECO:0000313" key="5">
    <source>
        <dbReference type="EMBL" id="SUQ13750.1"/>
    </source>
</evidence>
<keyword evidence="1" id="KW-0805">Transcription regulation</keyword>
<dbReference type="PROSITE" id="PS01124">
    <property type="entry name" value="HTH_ARAC_FAMILY_2"/>
    <property type="match status" value="1"/>
</dbReference>
<keyword evidence="6" id="KW-1185">Reference proteome</keyword>
<dbReference type="SUPFAM" id="SSF46689">
    <property type="entry name" value="Homeodomain-like"/>
    <property type="match status" value="2"/>
</dbReference>
<dbReference type="InterPro" id="IPR037923">
    <property type="entry name" value="HTH-like"/>
</dbReference>
<evidence type="ECO:0000256" key="1">
    <source>
        <dbReference type="ARBA" id="ARBA00023015"/>
    </source>
</evidence>
<dbReference type="EMBL" id="UHJJ01000004">
    <property type="protein sequence ID" value="SUQ13750.1"/>
    <property type="molecule type" value="Genomic_DNA"/>
</dbReference>
<sequence length="251" mass="28687">MRAPFMISDVIDYGDQVCSDSWISVDDGGLFHKLYYVRGGEAFYSDGECELTLRSGNLYLLPMYRRFQVRHQPQNPFTVTWMHLESSQALCYHPVLIELEEGSVMEEMLLLLRRTIQERQLKLLLPLAEAVISLMSESCNLMPVLPARLEDILKLLQENLDRILSNEELAIQAGYSKSHLVRLFREYLGVSPRQYQLQARFNQAKKLLRQGIPSNEVAEVLGFSSSASFGRDFKGAFNISPGQYQKMDGVP</sequence>
<keyword evidence="2 5" id="KW-0238">DNA-binding</keyword>
<dbReference type="Gene3D" id="1.10.10.60">
    <property type="entry name" value="Homeodomain-like"/>
    <property type="match status" value="2"/>
</dbReference>
<dbReference type="SMART" id="SM00342">
    <property type="entry name" value="HTH_ARAC"/>
    <property type="match status" value="1"/>
</dbReference>
<organism evidence="5 6">
    <name type="scientific">Faecalicatena contorta</name>
    <dbReference type="NCBI Taxonomy" id="39482"/>
    <lineage>
        <taxon>Bacteria</taxon>
        <taxon>Bacillati</taxon>
        <taxon>Bacillota</taxon>
        <taxon>Clostridia</taxon>
        <taxon>Lachnospirales</taxon>
        <taxon>Lachnospiraceae</taxon>
        <taxon>Faecalicatena</taxon>
    </lineage>
</organism>
<protein>
    <submittedName>
        <fullName evidence="5">AraC-type DNA-binding protein</fullName>
    </submittedName>
</protein>
<evidence type="ECO:0000259" key="4">
    <source>
        <dbReference type="PROSITE" id="PS01124"/>
    </source>
</evidence>
<keyword evidence="3" id="KW-0804">Transcription</keyword>
<dbReference type="OrthoDB" id="9799319at2"/>
<dbReference type="InterPro" id="IPR009057">
    <property type="entry name" value="Homeodomain-like_sf"/>
</dbReference>
<evidence type="ECO:0000313" key="6">
    <source>
        <dbReference type="Proteomes" id="UP000254051"/>
    </source>
</evidence>
<dbReference type="RefSeq" id="WP_109709936.1">
    <property type="nucleotide sequence ID" value="NZ_QGDS01000004.1"/>
</dbReference>
<dbReference type="AlphaFoldDB" id="A0A315ZYM9"/>
<dbReference type="InterPro" id="IPR050204">
    <property type="entry name" value="AraC_XylS_family_regulators"/>
</dbReference>
<accession>A0A315ZYM9</accession>
<dbReference type="Proteomes" id="UP000254051">
    <property type="component" value="Unassembled WGS sequence"/>
</dbReference>
<dbReference type="Pfam" id="PF12833">
    <property type="entry name" value="HTH_18"/>
    <property type="match status" value="1"/>
</dbReference>
<dbReference type="PANTHER" id="PTHR46796:SF7">
    <property type="entry name" value="ARAC FAMILY TRANSCRIPTIONAL REGULATOR"/>
    <property type="match status" value="1"/>
</dbReference>
<reference evidence="6" key="1">
    <citation type="submission" date="2017-07" db="EMBL/GenBank/DDBJ databases">
        <authorList>
            <person name="Varghese N."/>
            <person name="Submissions S."/>
        </authorList>
    </citation>
    <scope>NUCLEOTIDE SEQUENCE [LARGE SCALE GENOMIC DNA]</scope>
    <source>
        <strain evidence="6">NLAE-zl-C134</strain>
    </source>
</reference>
<feature type="domain" description="HTH araC/xylS-type" evidence="4">
    <location>
        <begin position="150"/>
        <end position="247"/>
    </location>
</feature>
<dbReference type="PANTHER" id="PTHR46796">
    <property type="entry name" value="HTH-TYPE TRANSCRIPTIONAL ACTIVATOR RHAS-RELATED"/>
    <property type="match status" value="1"/>
</dbReference>
<dbReference type="InterPro" id="IPR018060">
    <property type="entry name" value="HTH_AraC"/>
</dbReference>
<dbReference type="GO" id="GO:0043565">
    <property type="term" value="F:sequence-specific DNA binding"/>
    <property type="evidence" value="ECO:0007669"/>
    <property type="project" value="InterPro"/>
</dbReference>
<name>A0A315ZYM9_9FIRM</name>